<gene>
    <name evidence="7" type="ORF">FSP39_015271</name>
</gene>
<comment type="caution">
    <text evidence="7">The sequence shown here is derived from an EMBL/GenBank/DDBJ whole genome shotgun (WGS) entry which is preliminary data.</text>
</comment>
<feature type="transmembrane region" description="Helical" evidence="5">
    <location>
        <begin position="233"/>
        <end position="251"/>
    </location>
</feature>
<keyword evidence="8" id="KW-1185">Reference proteome</keyword>
<dbReference type="PROSITE" id="PS00216">
    <property type="entry name" value="SUGAR_TRANSPORT_1"/>
    <property type="match status" value="1"/>
</dbReference>
<feature type="domain" description="Major facilitator superfamily (MFS) profile" evidence="6">
    <location>
        <begin position="80"/>
        <end position="495"/>
    </location>
</feature>
<dbReference type="AlphaFoldDB" id="A0AA88Y4V3"/>
<evidence type="ECO:0000256" key="1">
    <source>
        <dbReference type="ARBA" id="ARBA00004141"/>
    </source>
</evidence>
<dbReference type="EMBL" id="VSWD01000008">
    <property type="protein sequence ID" value="KAK3095487.1"/>
    <property type="molecule type" value="Genomic_DNA"/>
</dbReference>
<feature type="transmembrane region" description="Helical" evidence="5">
    <location>
        <begin position="376"/>
        <end position="399"/>
    </location>
</feature>
<evidence type="ECO:0000313" key="8">
    <source>
        <dbReference type="Proteomes" id="UP001186944"/>
    </source>
</evidence>
<dbReference type="InterPro" id="IPR036259">
    <property type="entry name" value="MFS_trans_sf"/>
</dbReference>
<feature type="transmembrane region" description="Helical" evidence="5">
    <location>
        <begin position="174"/>
        <end position="194"/>
    </location>
</feature>
<keyword evidence="4 5" id="KW-0472">Membrane</keyword>
<sequence>MSTSTVSEFLEQMLMESGGFGRFQIVQLATILGSKISITWSLLMMAFAGATPNWWCQTGNSTLSDQTDINNASYWVKIEKSCEAKINGSMQTCPNKIFATDMSTVVGEWNLVCDEKWVASTVTSIQMAGLLLSGFLSGQLADVIGRRPTYFFSLIIMSASNIIAGFSTSWVMFAVMRFFIGLGCGMYLTVFYNYQIEFTPIRYRPLQIAIPDWSIWAACFGLVAWLLPNWSHLHIVTGVVTGMFLLSWWFIPESFRWLVSIGKLTEAGMVIKKIAKFNGKPVPKVDSLPAVVASDPSLVNGKKYTFLDVFRHREQLLKTVFAGIGWLSCGYGYYAISYGVEQLSGNLYLNMFLLSVVDIPALIATMFFNNKLGRRWTCFGFFIVGFISTMSVAISQIIAMDETLRGKLVNGFALAAKLGVSAAWGALMTFTVEIYPTVIRNLGYGIQNSVSRVGAMVAPQFVLISQDVTGVMYFLCGALMLLSAICCLFLPETKDKTILDTLSSEAGKSGPLDKSNVVLTDKQSVLETEKL</sequence>
<feature type="transmembrane region" description="Helical" evidence="5">
    <location>
        <begin position="149"/>
        <end position="168"/>
    </location>
</feature>
<organism evidence="7 8">
    <name type="scientific">Pinctada imbricata</name>
    <name type="common">Atlantic pearl-oyster</name>
    <name type="synonym">Pinctada martensii</name>
    <dbReference type="NCBI Taxonomy" id="66713"/>
    <lineage>
        <taxon>Eukaryota</taxon>
        <taxon>Metazoa</taxon>
        <taxon>Spiralia</taxon>
        <taxon>Lophotrochozoa</taxon>
        <taxon>Mollusca</taxon>
        <taxon>Bivalvia</taxon>
        <taxon>Autobranchia</taxon>
        <taxon>Pteriomorphia</taxon>
        <taxon>Pterioida</taxon>
        <taxon>Pterioidea</taxon>
        <taxon>Pteriidae</taxon>
        <taxon>Pinctada</taxon>
    </lineage>
</organism>
<evidence type="ECO:0000259" key="6">
    <source>
        <dbReference type="PROSITE" id="PS50850"/>
    </source>
</evidence>
<dbReference type="GO" id="GO:0016020">
    <property type="term" value="C:membrane"/>
    <property type="evidence" value="ECO:0007669"/>
    <property type="project" value="UniProtKB-SubCell"/>
</dbReference>
<feature type="transmembrane region" description="Helical" evidence="5">
    <location>
        <begin position="411"/>
        <end position="430"/>
    </location>
</feature>
<reference evidence="7" key="1">
    <citation type="submission" date="2019-08" db="EMBL/GenBank/DDBJ databases">
        <title>The improved chromosome-level genome for the pearl oyster Pinctada fucata martensii using PacBio sequencing and Hi-C.</title>
        <authorList>
            <person name="Zheng Z."/>
        </authorList>
    </citation>
    <scope>NUCLEOTIDE SEQUENCE</scope>
    <source>
        <strain evidence="7">ZZ-2019</strain>
        <tissue evidence="7">Adductor muscle</tissue>
    </source>
</reference>
<feature type="transmembrane region" description="Helical" evidence="5">
    <location>
        <begin position="442"/>
        <end position="464"/>
    </location>
</feature>
<dbReference type="Gene3D" id="1.20.1250.20">
    <property type="entry name" value="MFS general substrate transporter like domains"/>
    <property type="match status" value="1"/>
</dbReference>
<proteinExistence type="predicted"/>
<evidence type="ECO:0000256" key="4">
    <source>
        <dbReference type="ARBA" id="ARBA00023136"/>
    </source>
</evidence>
<dbReference type="InterPro" id="IPR005828">
    <property type="entry name" value="MFS_sugar_transport-like"/>
</dbReference>
<feature type="transmembrane region" description="Helical" evidence="5">
    <location>
        <begin position="470"/>
        <end position="490"/>
    </location>
</feature>
<dbReference type="InterPro" id="IPR005829">
    <property type="entry name" value="Sugar_transporter_CS"/>
</dbReference>
<feature type="transmembrane region" description="Helical" evidence="5">
    <location>
        <begin position="316"/>
        <end position="336"/>
    </location>
</feature>
<dbReference type="PANTHER" id="PTHR24064">
    <property type="entry name" value="SOLUTE CARRIER FAMILY 22 MEMBER"/>
    <property type="match status" value="1"/>
</dbReference>
<keyword evidence="2 5" id="KW-0812">Transmembrane</keyword>
<feature type="transmembrane region" description="Helical" evidence="5">
    <location>
        <begin position="348"/>
        <end position="369"/>
    </location>
</feature>
<accession>A0AA88Y4V3</accession>
<evidence type="ECO:0000256" key="5">
    <source>
        <dbReference type="SAM" id="Phobius"/>
    </source>
</evidence>
<evidence type="ECO:0000313" key="7">
    <source>
        <dbReference type="EMBL" id="KAK3095487.1"/>
    </source>
</evidence>
<feature type="transmembrane region" description="Helical" evidence="5">
    <location>
        <begin position="206"/>
        <end position="227"/>
    </location>
</feature>
<dbReference type="Proteomes" id="UP001186944">
    <property type="component" value="Unassembled WGS sequence"/>
</dbReference>
<feature type="transmembrane region" description="Helical" evidence="5">
    <location>
        <begin position="25"/>
        <end position="48"/>
    </location>
</feature>
<dbReference type="InterPro" id="IPR020846">
    <property type="entry name" value="MFS_dom"/>
</dbReference>
<dbReference type="PROSITE" id="PS50850">
    <property type="entry name" value="MFS"/>
    <property type="match status" value="1"/>
</dbReference>
<evidence type="ECO:0000256" key="3">
    <source>
        <dbReference type="ARBA" id="ARBA00022989"/>
    </source>
</evidence>
<dbReference type="GO" id="GO:0022857">
    <property type="term" value="F:transmembrane transporter activity"/>
    <property type="evidence" value="ECO:0007669"/>
    <property type="project" value="InterPro"/>
</dbReference>
<dbReference type="Pfam" id="PF00083">
    <property type="entry name" value="Sugar_tr"/>
    <property type="match status" value="1"/>
</dbReference>
<dbReference type="SUPFAM" id="SSF103473">
    <property type="entry name" value="MFS general substrate transporter"/>
    <property type="match status" value="1"/>
</dbReference>
<protein>
    <recommendedName>
        <fullName evidence="6">Major facilitator superfamily (MFS) profile domain-containing protein</fullName>
    </recommendedName>
</protein>
<comment type="subcellular location">
    <subcellularLocation>
        <location evidence="1">Membrane</location>
        <topology evidence="1">Multi-pass membrane protein</topology>
    </subcellularLocation>
</comment>
<keyword evidence="3 5" id="KW-1133">Transmembrane helix</keyword>
<evidence type="ECO:0000256" key="2">
    <source>
        <dbReference type="ARBA" id="ARBA00022692"/>
    </source>
</evidence>
<dbReference type="PROSITE" id="PS00217">
    <property type="entry name" value="SUGAR_TRANSPORT_2"/>
    <property type="match status" value="1"/>
</dbReference>
<name>A0AA88Y4V3_PINIB</name>